<evidence type="ECO:0000313" key="1">
    <source>
        <dbReference type="EMBL" id="VAX43678.1"/>
    </source>
</evidence>
<accession>A0A446ZGU5</accession>
<name>A0A446ZGU5_ACICA</name>
<dbReference type="OrthoDB" id="9154220at2"/>
<dbReference type="AlphaFoldDB" id="A0A446ZGU5"/>
<dbReference type="EMBL" id="LS999521">
    <property type="protein sequence ID" value="VAX43678.1"/>
    <property type="molecule type" value="Genomic_DNA"/>
</dbReference>
<dbReference type="RefSeq" id="WP_133972147.1">
    <property type="nucleotide sequence ID" value="NZ_JAZEXT010000005.1"/>
</dbReference>
<reference evidence="1 2" key="1">
    <citation type="submission" date="2018-08" db="EMBL/GenBank/DDBJ databases">
        <authorList>
            <person name="Gonzaga-Molto A."/>
        </authorList>
    </citation>
    <scope>NUCLEOTIDE SEQUENCE [LARGE SCALE GENOMIC DNA]</scope>
    <source>
        <strain evidence="1">Acinetobacter calcoaceticus str. 2117</strain>
    </source>
</reference>
<organism evidence="1 2">
    <name type="scientific">Acinetobacter calcoaceticus</name>
    <dbReference type="NCBI Taxonomy" id="471"/>
    <lineage>
        <taxon>Bacteria</taxon>
        <taxon>Pseudomonadati</taxon>
        <taxon>Pseudomonadota</taxon>
        <taxon>Gammaproteobacteria</taxon>
        <taxon>Moraxellales</taxon>
        <taxon>Moraxellaceae</taxon>
        <taxon>Acinetobacter</taxon>
        <taxon>Acinetobacter calcoaceticus/baumannii complex</taxon>
    </lineage>
</organism>
<proteinExistence type="predicted"/>
<gene>
    <name evidence="1" type="ORF">AC2117_00843</name>
</gene>
<evidence type="ECO:0000313" key="2">
    <source>
        <dbReference type="Proteomes" id="UP000294355"/>
    </source>
</evidence>
<dbReference type="Proteomes" id="UP000294355">
    <property type="component" value="Chromosome"/>
</dbReference>
<sequence length="121" mass="14034">MKTEDFINKLKNSVLDEAMEFYIETFNTKDIPDNTIQYWKDALYLFKKLEEKEQKILFSIIQQTIIDTTSTILGIIDGSTSLDKEQGNFCLKYTDKNDKEVVIGSNLLADFYTILAQENKT</sequence>
<protein>
    <submittedName>
        <fullName evidence="1">Uncharacterized protein</fullName>
    </submittedName>
</protein>